<keyword evidence="5 10" id="KW-0808">Transferase</keyword>
<feature type="domain" description="Thiamine pyrophosphate enzyme central" evidence="12">
    <location>
        <begin position="237"/>
        <end position="371"/>
    </location>
</feature>
<evidence type="ECO:0000259" key="13">
    <source>
        <dbReference type="Pfam" id="PF02775"/>
    </source>
</evidence>
<feature type="domain" description="Thiamine pyrophosphate enzyme N-terminal TPP-binding" evidence="14">
    <location>
        <begin position="48"/>
        <end position="161"/>
    </location>
</feature>
<dbReference type="AlphaFoldDB" id="A0A8J8TR13"/>
<dbReference type="PANTHER" id="PTHR18968:SF13">
    <property type="entry name" value="ACETOLACTATE SYNTHASE CATALYTIC SUBUNIT, MITOCHONDRIAL"/>
    <property type="match status" value="1"/>
</dbReference>
<dbReference type="NCBIfam" id="TIGR00118">
    <property type="entry name" value="acolac_lg"/>
    <property type="match status" value="1"/>
</dbReference>
<evidence type="ECO:0000256" key="5">
    <source>
        <dbReference type="ARBA" id="ARBA00022679"/>
    </source>
</evidence>
<evidence type="ECO:0000256" key="11">
    <source>
        <dbReference type="SAM" id="MobiDB-lite"/>
    </source>
</evidence>
<dbReference type="InterPro" id="IPR012846">
    <property type="entry name" value="Acetolactate_synth_lsu"/>
</dbReference>
<keyword evidence="9 10" id="KW-0100">Branched-chain amino acid biosynthesis</keyword>
<dbReference type="GO" id="GO:0000287">
    <property type="term" value="F:magnesium ion binding"/>
    <property type="evidence" value="ECO:0007669"/>
    <property type="project" value="UniProtKB-UniRule"/>
</dbReference>
<evidence type="ECO:0000256" key="9">
    <source>
        <dbReference type="ARBA" id="ARBA00023304"/>
    </source>
</evidence>
<dbReference type="InterPro" id="IPR012000">
    <property type="entry name" value="Thiamin_PyroP_enz_cen_dom"/>
</dbReference>
<gene>
    <name evidence="15" type="primary">ilvB</name>
    <name evidence="15" type="ORF">CV102_07175</name>
</gene>
<dbReference type="Proteomes" id="UP000766904">
    <property type="component" value="Unassembled WGS sequence"/>
</dbReference>
<evidence type="ECO:0000256" key="8">
    <source>
        <dbReference type="ARBA" id="ARBA00023052"/>
    </source>
</evidence>
<dbReference type="EMBL" id="PHNJ01000003">
    <property type="protein sequence ID" value="TYL39068.1"/>
    <property type="molecule type" value="Genomic_DNA"/>
</dbReference>
<dbReference type="GO" id="GO:0050660">
    <property type="term" value="F:flavin adenine dinucleotide binding"/>
    <property type="evidence" value="ECO:0007669"/>
    <property type="project" value="InterPro"/>
</dbReference>
<evidence type="ECO:0000256" key="6">
    <source>
        <dbReference type="ARBA" id="ARBA00022723"/>
    </source>
</evidence>
<dbReference type="OrthoDB" id="6837at2157"/>
<keyword evidence="16" id="KW-1185">Reference proteome</keyword>
<accession>A0A8J8TR13</accession>
<feature type="region of interest" description="Disordered" evidence="11">
    <location>
        <begin position="1"/>
        <end position="49"/>
    </location>
</feature>
<dbReference type="RefSeq" id="WP_148857206.1">
    <property type="nucleotide sequence ID" value="NZ_PHNJ01000003.1"/>
</dbReference>
<evidence type="ECO:0000256" key="3">
    <source>
        <dbReference type="ARBA" id="ARBA00007812"/>
    </source>
</evidence>
<feature type="compositionally biased region" description="Acidic residues" evidence="11">
    <location>
        <begin position="14"/>
        <end position="30"/>
    </location>
</feature>
<dbReference type="FunFam" id="3.40.50.970:FF:000007">
    <property type="entry name" value="Acetolactate synthase"/>
    <property type="match status" value="1"/>
</dbReference>
<dbReference type="EC" id="2.2.1.6" evidence="10"/>
<organism evidence="15 16">
    <name type="scientific">Natronococcus pandeyae</name>
    <dbReference type="NCBI Taxonomy" id="2055836"/>
    <lineage>
        <taxon>Archaea</taxon>
        <taxon>Methanobacteriati</taxon>
        <taxon>Methanobacteriota</taxon>
        <taxon>Stenosarchaea group</taxon>
        <taxon>Halobacteria</taxon>
        <taxon>Halobacteriales</taxon>
        <taxon>Natrialbaceae</taxon>
        <taxon>Natronococcus</taxon>
    </lineage>
</organism>
<keyword evidence="4 10" id="KW-0028">Amino-acid biosynthesis</keyword>
<evidence type="ECO:0000259" key="12">
    <source>
        <dbReference type="Pfam" id="PF00205"/>
    </source>
</evidence>
<dbReference type="SUPFAM" id="SSF52518">
    <property type="entry name" value="Thiamin diphosphate-binding fold (THDP-binding)"/>
    <property type="match status" value="2"/>
</dbReference>
<dbReference type="GO" id="GO:0005948">
    <property type="term" value="C:acetolactate synthase complex"/>
    <property type="evidence" value="ECO:0007669"/>
    <property type="project" value="TreeGrafter"/>
</dbReference>
<dbReference type="Gene3D" id="3.40.50.1220">
    <property type="entry name" value="TPP-binding domain"/>
    <property type="match status" value="1"/>
</dbReference>
<comment type="cofactor">
    <cofactor evidence="10">
        <name>thiamine diphosphate</name>
        <dbReference type="ChEBI" id="CHEBI:58937"/>
    </cofactor>
    <text evidence="10">Binds 1 thiamine pyrophosphate per subunit.</text>
</comment>
<dbReference type="CDD" id="cd02015">
    <property type="entry name" value="TPP_AHAS"/>
    <property type="match status" value="1"/>
</dbReference>
<comment type="catalytic activity">
    <reaction evidence="10">
        <text>2 pyruvate + H(+) = (2S)-2-acetolactate + CO2</text>
        <dbReference type="Rhea" id="RHEA:25249"/>
        <dbReference type="ChEBI" id="CHEBI:15361"/>
        <dbReference type="ChEBI" id="CHEBI:15378"/>
        <dbReference type="ChEBI" id="CHEBI:16526"/>
        <dbReference type="ChEBI" id="CHEBI:58476"/>
        <dbReference type="EC" id="2.2.1.6"/>
    </reaction>
</comment>
<comment type="caution">
    <text evidence="15">The sequence shown here is derived from an EMBL/GenBank/DDBJ whole genome shotgun (WGS) entry which is preliminary data.</text>
</comment>
<comment type="similarity">
    <text evidence="3 10">Belongs to the TPP enzyme family.</text>
</comment>
<dbReference type="Gene3D" id="3.40.50.970">
    <property type="match status" value="2"/>
</dbReference>
<dbReference type="GO" id="GO:0030976">
    <property type="term" value="F:thiamine pyrophosphate binding"/>
    <property type="evidence" value="ECO:0007669"/>
    <property type="project" value="UniProtKB-UniRule"/>
</dbReference>
<dbReference type="UniPathway" id="UPA00047">
    <property type="reaction ID" value="UER00055"/>
</dbReference>
<dbReference type="GO" id="GO:0044272">
    <property type="term" value="P:sulfur compound biosynthetic process"/>
    <property type="evidence" value="ECO:0007669"/>
    <property type="project" value="UniProtKB-ARBA"/>
</dbReference>
<dbReference type="InterPro" id="IPR029061">
    <property type="entry name" value="THDP-binding"/>
</dbReference>
<comment type="cofactor">
    <cofactor evidence="10">
        <name>Mg(2+)</name>
        <dbReference type="ChEBI" id="CHEBI:18420"/>
    </cofactor>
    <text evidence="10">Binds 1 Mg(2+) ion per subunit.</text>
</comment>
<dbReference type="FunFam" id="3.40.50.1220:FF:000008">
    <property type="entry name" value="Acetolactate synthase"/>
    <property type="match status" value="1"/>
</dbReference>
<dbReference type="InterPro" id="IPR011766">
    <property type="entry name" value="TPP_enzyme_TPP-bd"/>
</dbReference>
<proteinExistence type="inferred from homology"/>
<keyword evidence="6 10" id="KW-0479">Metal-binding</keyword>
<dbReference type="GO" id="GO:0003984">
    <property type="term" value="F:acetolactate synthase activity"/>
    <property type="evidence" value="ECO:0007669"/>
    <property type="project" value="UniProtKB-EC"/>
</dbReference>
<dbReference type="InterPro" id="IPR045229">
    <property type="entry name" value="TPP_enz"/>
</dbReference>
<dbReference type="Pfam" id="PF00205">
    <property type="entry name" value="TPP_enzyme_M"/>
    <property type="match status" value="1"/>
</dbReference>
<dbReference type="InterPro" id="IPR039368">
    <property type="entry name" value="AHAS_TPP"/>
</dbReference>
<dbReference type="GO" id="GO:0009097">
    <property type="term" value="P:isoleucine biosynthetic process"/>
    <property type="evidence" value="ECO:0007669"/>
    <property type="project" value="UniProtKB-UniPathway"/>
</dbReference>
<dbReference type="InterPro" id="IPR029035">
    <property type="entry name" value="DHS-like_NAD/FAD-binding_dom"/>
</dbReference>
<comment type="pathway">
    <text evidence="2 10">Amino-acid biosynthesis; L-valine biosynthesis; L-valine from pyruvate: step 1/4.</text>
</comment>
<evidence type="ECO:0000256" key="10">
    <source>
        <dbReference type="RuleBase" id="RU003591"/>
    </source>
</evidence>
<keyword evidence="8 10" id="KW-0786">Thiamine pyrophosphate</keyword>
<dbReference type="GO" id="GO:0009099">
    <property type="term" value="P:L-valine biosynthetic process"/>
    <property type="evidence" value="ECO:0007669"/>
    <property type="project" value="UniProtKB-UniPathway"/>
</dbReference>
<sequence>MSERAASVPTTEEQHDDQDPTPDDADESADADATPEPASETEQKPVTTGAESVVRALENAGVEHAFGVQGGAIMPVYDALYDSEITHVTMAHEQGASHAADAYGIVSGEPGICLATSGPGATNLVTGLADADMDSDPMVALTGQVPTEFVGNDAFQETDTTGVTTPVTKDNTFSSEPDRVGSDVSEAFALAREGRPGPTLVDLPKDVTNAETDREPDAPAVPHTYEVQERADQEIVDVAAERIETAQRPVMLLGGGVIKGEASEACREFAVEHEIPVVTTMPGIGSFPEDHELSLEMAGMHGTGYANMAITHCDTMLAIGTRFDDRLTGGIETFAPDAEVIHVDIDPAEISKNIHADYPLVGDAETVVNQLSEAVDTSPQATKWRAQCQQWKSDYSMAYDTPDDEPVKPQFVVEALDEATSDDAVVTTGVGQHQMWACQYWTYTEPRTWVSSHGLGTMGYGLPAAIGARFAADDDQEVVCIDGDGSFLMTLQGLSVAVRENLDITVAVLNNEYIGMVRQWQDAFFDGRHSASDYGWMPEFDKLAEAFGARGFRIDDYDDVADTIDAALTYDGPSVIDVHIDPQANVYPMVPSGGDNGQFALTEDQL</sequence>
<keyword evidence="7 10" id="KW-0460">Magnesium</keyword>
<protein>
    <recommendedName>
        <fullName evidence="10">Acetolactate synthase</fullName>
        <ecNumber evidence="10">2.2.1.6</ecNumber>
    </recommendedName>
</protein>
<evidence type="ECO:0000256" key="4">
    <source>
        <dbReference type="ARBA" id="ARBA00022605"/>
    </source>
</evidence>
<dbReference type="UniPathway" id="UPA00049">
    <property type="reaction ID" value="UER00059"/>
</dbReference>
<dbReference type="PANTHER" id="PTHR18968">
    <property type="entry name" value="THIAMINE PYROPHOSPHATE ENZYMES"/>
    <property type="match status" value="1"/>
</dbReference>
<dbReference type="Pfam" id="PF02776">
    <property type="entry name" value="TPP_enzyme_N"/>
    <property type="match status" value="1"/>
</dbReference>
<dbReference type="Pfam" id="PF02775">
    <property type="entry name" value="TPP_enzyme_C"/>
    <property type="match status" value="1"/>
</dbReference>
<evidence type="ECO:0000256" key="2">
    <source>
        <dbReference type="ARBA" id="ARBA00005025"/>
    </source>
</evidence>
<evidence type="ECO:0000256" key="7">
    <source>
        <dbReference type="ARBA" id="ARBA00022842"/>
    </source>
</evidence>
<comment type="pathway">
    <text evidence="1 10">Amino-acid biosynthesis; L-isoleucine biosynthesis; L-isoleucine from 2-oxobutanoate: step 1/4.</text>
</comment>
<name>A0A8J8TR13_9EURY</name>
<dbReference type="CDD" id="cd07035">
    <property type="entry name" value="TPP_PYR_POX_like"/>
    <property type="match status" value="1"/>
</dbReference>
<reference evidence="15" key="1">
    <citation type="submission" date="2017-11" db="EMBL/GenBank/DDBJ databases">
        <authorList>
            <person name="Kajale S.C."/>
            <person name="Sharma A."/>
        </authorList>
    </citation>
    <scope>NUCLEOTIDE SEQUENCE</scope>
    <source>
        <strain evidence="15">LS1_42</strain>
    </source>
</reference>
<evidence type="ECO:0000259" key="14">
    <source>
        <dbReference type="Pfam" id="PF02776"/>
    </source>
</evidence>
<feature type="domain" description="Thiamine pyrophosphate enzyme TPP-binding" evidence="13">
    <location>
        <begin position="429"/>
        <end position="578"/>
    </location>
</feature>
<evidence type="ECO:0000256" key="1">
    <source>
        <dbReference type="ARBA" id="ARBA00004974"/>
    </source>
</evidence>
<dbReference type="SUPFAM" id="SSF52467">
    <property type="entry name" value="DHS-like NAD/FAD-binding domain"/>
    <property type="match status" value="1"/>
</dbReference>
<evidence type="ECO:0000313" key="16">
    <source>
        <dbReference type="Proteomes" id="UP000766904"/>
    </source>
</evidence>
<evidence type="ECO:0000313" key="15">
    <source>
        <dbReference type="EMBL" id="TYL39068.1"/>
    </source>
</evidence>
<dbReference type="InterPro" id="IPR012001">
    <property type="entry name" value="Thiamin_PyroP_enz_TPP-bd_dom"/>
</dbReference>